<dbReference type="Pfam" id="PF00126">
    <property type="entry name" value="HTH_1"/>
    <property type="match status" value="1"/>
</dbReference>
<evidence type="ECO:0000256" key="1">
    <source>
        <dbReference type="ARBA" id="ARBA00009437"/>
    </source>
</evidence>
<organism evidence="6 7">
    <name type="scientific">Saccharothrix lopnurensis</name>
    <dbReference type="NCBI Taxonomy" id="1670621"/>
    <lineage>
        <taxon>Bacteria</taxon>
        <taxon>Bacillati</taxon>
        <taxon>Actinomycetota</taxon>
        <taxon>Actinomycetes</taxon>
        <taxon>Pseudonocardiales</taxon>
        <taxon>Pseudonocardiaceae</taxon>
        <taxon>Saccharothrix</taxon>
    </lineage>
</organism>
<dbReference type="PRINTS" id="PR00039">
    <property type="entry name" value="HTHLYSR"/>
</dbReference>
<keyword evidence="2" id="KW-0805">Transcription regulation</keyword>
<comment type="caution">
    <text evidence="6">The sequence shown here is derived from an EMBL/GenBank/DDBJ whole genome shotgun (WGS) entry which is preliminary data.</text>
</comment>
<dbReference type="PANTHER" id="PTHR30419">
    <property type="entry name" value="HTH-TYPE TRANSCRIPTIONAL REGULATOR YBHD"/>
    <property type="match status" value="1"/>
</dbReference>
<feature type="domain" description="HTH lysR-type" evidence="5">
    <location>
        <begin position="1"/>
        <end position="58"/>
    </location>
</feature>
<evidence type="ECO:0000256" key="3">
    <source>
        <dbReference type="ARBA" id="ARBA00023125"/>
    </source>
</evidence>
<sequence>MELRQLEYFVAVAEECHFTRAARRMHVAQSGLSASIRALEVELGAPLFVRSTRQVELTQAGRALLAEARRALGTIDAARDAVAAVQGLLRGELSVGGVQCLHGVHLPAVLARFHELHPGVELRLRQAGSGELVELVRAGRLDVAFVTAGHVADDLEVSTLSTEPLVLACAPELPFAERESVQLAELAGQPFVDFNPDWGTRDQVDRALATAGVDRRVAVEVNDVHSLLDFVGFGLGVALVPRSFAAKKTRARFVEVVDAPVAETAVVTPSAVGAAASVLLDMVLDGGGLPVAG</sequence>
<dbReference type="InterPro" id="IPR005119">
    <property type="entry name" value="LysR_subst-bd"/>
</dbReference>
<dbReference type="Proteomes" id="UP001596220">
    <property type="component" value="Unassembled WGS sequence"/>
</dbReference>
<gene>
    <name evidence="6" type="ORF">ACFP3R_19055</name>
</gene>
<keyword evidence="4" id="KW-0804">Transcription</keyword>
<dbReference type="PROSITE" id="PS50931">
    <property type="entry name" value="HTH_LYSR"/>
    <property type="match status" value="1"/>
</dbReference>
<evidence type="ECO:0000313" key="6">
    <source>
        <dbReference type="EMBL" id="MFC6091380.1"/>
    </source>
</evidence>
<dbReference type="InterPro" id="IPR000847">
    <property type="entry name" value="LysR_HTH_N"/>
</dbReference>
<evidence type="ECO:0000256" key="2">
    <source>
        <dbReference type="ARBA" id="ARBA00023015"/>
    </source>
</evidence>
<dbReference type="SUPFAM" id="SSF46785">
    <property type="entry name" value="Winged helix' DNA-binding domain"/>
    <property type="match status" value="1"/>
</dbReference>
<dbReference type="Pfam" id="PF03466">
    <property type="entry name" value="LysR_substrate"/>
    <property type="match status" value="1"/>
</dbReference>
<reference evidence="7" key="1">
    <citation type="journal article" date="2019" name="Int. J. Syst. Evol. Microbiol.">
        <title>The Global Catalogue of Microorganisms (GCM) 10K type strain sequencing project: providing services to taxonomists for standard genome sequencing and annotation.</title>
        <authorList>
            <consortium name="The Broad Institute Genomics Platform"/>
            <consortium name="The Broad Institute Genome Sequencing Center for Infectious Disease"/>
            <person name="Wu L."/>
            <person name="Ma J."/>
        </authorList>
    </citation>
    <scope>NUCLEOTIDE SEQUENCE [LARGE SCALE GENOMIC DNA]</scope>
    <source>
        <strain evidence="7">CGMCC 4.7246</strain>
    </source>
</reference>
<dbReference type="CDD" id="cd08436">
    <property type="entry name" value="PBP2_LTTR_like_3"/>
    <property type="match status" value="1"/>
</dbReference>
<dbReference type="SUPFAM" id="SSF53850">
    <property type="entry name" value="Periplasmic binding protein-like II"/>
    <property type="match status" value="1"/>
</dbReference>
<dbReference type="InterPro" id="IPR036390">
    <property type="entry name" value="WH_DNA-bd_sf"/>
</dbReference>
<dbReference type="InterPro" id="IPR036388">
    <property type="entry name" value="WH-like_DNA-bd_sf"/>
</dbReference>
<dbReference type="Gene3D" id="3.40.190.290">
    <property type="match status" value="1"/>
</dbReference>
<dbReference type="InterPro" id="IPR050950">
    <property type="entry name" value="HTH-type_LysR_regulators"/>
</dbReference>
<dbReference type="RefSeq" id="WP_380637579.1">
    <property type="nucleotide sequence ID" value="NZ_JBHSQO010000018.1"/>
</dbReference>
<keyword evidence="3" id="KW-0238">DNA-binding</keyword>
<dbReference type="EMBL" id="JBHSQO010000018">
    <property type="protein sequence ID" value="MFC6091380.1"/>
    <property type="molecule type" value="Genomic_DNA"/>
</dbReference>
<dbReference type="Gene3D" id="1.10.10.10">
    <property type="entry name" value="Winged helix-like DNA-binding domain superfamily/Winged helix DNA-binding domain"/>
    <property type="match status" value="1"/>
</dbReference>
<keyword evidence="7" id="KW-1185">Reference proteome</keyword>
<dbReference type="PANTHER" id="PTHR30419:SF31">
    <property type="entry name" value="BLR3139 PROTEIN"/>
    <property type="match status" value="1"/>
</dbReference>
<evidence type="ECO:0000313" key="7">
    <source>
        <dbReference type="Proteomes" id="UP001596220"/>
    </source>
</evidence>
<comment type="similarity">
    <text evidence="1">Belongs to the LysR transcriptional regulatory family.</text>
</comment>
<accession>A0ABW1P7M4</accession>
<evidence type="ECO:0000259" key="5">
    <source>
        <dbReference type="PROSITE" id="PS50931"/>
    </source>
</evidence>
<proteinExistence type="inferred from homology"/>
<protein>
    <submittedName>
        <fullName evidence="6">LysR family transcriptional regulator</fullName>
    </submittedName>
</protein>
<evidence type="ECO:0000256" key="4">
    <source>
        <dbReference type="ARBA" id="ARBA00023163"/>
    </source>
</evidence>
<name>A0ABW1P7M4_9PSEU</name>